<feature type="domain" description="Ig-like" evidence="8">
    <location>
        <begin position="131"/>
        <end position="222"/>
    </location>
</feature>
<dbReference type="CDD" id="cd00096">
    <property type="entry name" value="Ig"/>
    <property type="match status" value="1"/>
</dbReference>
<evidence type="ECO:0000259" key="8">
    <source>
        <dbReference type="PROSITE" id="PS50835"/>
    </source>
</evidence>
<dbReference type="Proteomes" id="UP000694395">
    <property type="component" value="Chromosome 17"/>
</dbReference>
<feature type="domain" description="Fibronectin type-III" evidence="9">
    <location>
        <begin position="683"/>
        <end position="779"/>
    </location>
</feature>
<feature type="domain" description="Fibronectin type-III" evidence="9">
    <location>
        <begin position="578"/>
        <end position="676"/>
    </location>
</feature>
<evidence type="ECO:0000256" key="2">
    <source>
        <dbReference type="ARBA" id="ARBA00022433"/>
    </source>
</evidence>
<gene>
    <name evidence="10" type="primary">LOC110493599</name>
</gene>
<dbReference type="FunFam" id="2.60.40.10:FF:000029">
    <property type="entry name" value="Myomesin 1"/>
    <property type="match status" value="1"/>
</dbReference>
<proteinExistence type="predicted"/>
<sequence length="1396" mass="153132">MATKVMHFNQKKHVSHVSHHSSHTTKHVVKEHSSRKSSSKSVNQVQHTHATEAMAEPAYTVPAFRQRSADEIEEYQRVSSHVGKGLASIQKELHRMKVATKTQVENIAITREVQEMMHKKMTLSTETDKAPDFMVALRPHTVWEKTPVKLFCTVGGHPRPIVKWYKGGKPVDPLSAPGKYKMESKYGVHSLIISRCVVSDTAEYSAVATNSHGSTTSKASVTVKRPAGGACQLFGQVPHMTGIHHSKLEITMLDRFGVSFGTEGGSIRLVCTMVVVPDLPNVPPLAQWYRDDKLLKAGKLAEIKVGGGAATLTLPHLAKDDEGLYTLRMWTKDGTTEHSAYLFVKDAAPSVAGAPGAPISIKAFDINSDYVLVAWKPPNTTNEAAITGYFVDKRESGSATWSQCNDSPVRICKYPVHGLKVGHAYHFRVRAVNSAGISRPSRESDKVTALDPAERERLQVIKLDGKHEVVIKDDDLEGVPSAPGQVVATRNTKSSVFVQWDPPKHPNHLMGYYIDASLVGSKTWAPCNHKPYKHTRFVVHGLTPGETYVFRVQAVNVYGLSDESQESTPIAVEPALTTPSAPHGITMLSCDGASMIIAWNRPKHGGGSKINAYYVDKRDADSLAWKEVNSAPTKTRTYTVDGLTEGTFYEFKVQAGNLAGVGVPSAPSTPLKCEAWTSAVPGPAYDLAFREVRGDSLVILWKAPVYTGASAVTGYIVEMAKKGHHYHPLNEEAIGHCYLQVTGLEAGAEYTFKVKAVNAEGVGKASQTSEPVVAKALPGTQEIQCGVDEDTGDIFLSFEACEISETSNFAWSKNYKEISDCPRVAIETKGKHSKLTFVNPDVSDLGAFSVHVTDTEGVSASHTLTEDALNTMLELSYNIRHPIVPLKHQLNYEVLEKGHVRFWLQCLKMSPAVTYRFIVNDKEVTSSDSHKISHDVNTGVIQMTVDHFSKASEATYTVQIHDGRAKTQSSLVLVGDVFKAALKEAEFQRSEHIRKQGPHFAEYLSYHVDDDCTVLLVCKVANVKKETVFHWFKDEEEIVPETPPNVMSGSVALPISLFSRKDQGHYKAKLSDDRGKDSSVFDISGQVFDDIINAIAHIAGSSASELVLQCTPEGIRLQCYMKYYTEEIRTAWLHKDSKISSSEKMRIAGTAEMAWMQIREPSEKEKGHYSIQIMDATKSHTRTFDLSGQAYTDAYEEYLRLKAAAFAEKNRGRVVGGLPDVVTIMEQKTLSLTCTVWGDPSPEVTWFKNENEVVSTEHAKITLEANKFASLTITAVTSEDSGKYSINVRNKYGGEFVEITVSVYKQGESPPEAKMGGRGATPAPLASKTPAQTPTPAQTHIPQTPTPSLKSPTPSPKSPTPTAKSPTPTPKSPTPTRRVKSPSPARSLKSPTPPRK</sequence>
<organism evidence="10 11">
    <name type="scientific">Oncorhynchus mykiss</name>
    <name type="common">Rainbow trout</name>
    <name type="synonym">Salmo gairdneri</name>
    <dbReference type="NCBI Taxonomy" id="8022"/>
    <lineage>
        <taxon>Eukaryota</taxon>
        <taxon>Metazoa</taxon>
        <taxon>Chordata</taxon>
        <taxon>Craniata</taxon>
        <taxon>Vertebrata</taxon>
        <taxon>Euteleostomi</taxon>
        <taxon>Actinopterygii</taxon>
        <taxon>Neopterygii</taxon>
        <taxon>Teleostei</taxon>
        <taxon>Protacanthopterygii</taxon>
        <taxon>Salmoniformes</taxon>
        <taxon>Salmonidae</taxon>
        <taxon>Salmoninae</taxon>
        <taxon>Oncorhynchus</taxon>
    </lineage>
</organism>
<dbReference type="SUPFAM" id="SSF49265">
    <property type="entry name" value="Fibronectin type III"/>
    <property type="match status" value="3"/>
</dbReference>
<evidence type="ECO:0000256" key="6">
    <source>
        <dbReference type="ARBA" id="ARBA00023319"/>
    </source>
</evidence>
<evidence type="ECO:0000313" key="10">
    <source>
        <dbReference type="Ensembl" id="ENSOMYP00000033324.2"/>
    </source>
</evidence>
<accession>A0A8C7Q8J2</accession>
<dbReference type="GO" id="GO:0032982">
    <property type="term" value="C:myosin filament"/>
    <property type="evidence" value="ECO:0007669"/>
    <property type="project" value="UniProtKB-KW"/>
</dbReference>
<dbReference type="FunFam" id="2.60.40.10:FF:000179">
    <property type="entry name" value="Myomesin 2"/>
    <property type="match status" value="1"/>
</dbReference>
<feature type="compositionally biased region" description="Low complexity" evidence="7">
    <location>
        <begin position="1329"/>
        <end position="1352"/>
    </location>
</feature>
<dbReference type="SMART" id="SM00409">
    <property type="entry name" value="IG"/>
    <property type="match status" value="4"/>
</dbReference>
<dbReference type="InterPro" id="IPR007110">
    <property type="entry name" value="Ig-like_dom"/>
</dbReference>
<keyword evidence="4" id="KW-0677">Repeat</keyword>
<dbReference type="InterPro" id="IPR003599">
    <property type="entry name" value="Ig_sub"/>
</dbReference>
<keyword evidence="3" id="KW-0963">Cytoplasm</keyword>
<dbReference type="InterPro" id="IPR013098">
    <property type="entry name" value="Ig_I-set"/>
</dbReference>
<dbReference type="InterPro" id="IPR050964">
    <property type="entry name" value="Striated_Muscle_Regulatory"/>
</dbReference>
<comment type="subcellular location">
    <subcellularLocation>
        <location evidence="1">Cytoplasm</location>
    </subcellularLocation>
</comment>
<protein>
    <submittedName>
        <fullName evidence="10">Myomesin 2a</fullName>
    </submittedName>
</protein>
<feature type="region of interest" description="Disordered" evidence="7">
    <location>
        <begin position="1308"/>
        <end position="1396"/>
    </location>
</feature>
<reference evidence="10" key="2">
    <citation type="submission" date="2025-08" db="UniProtKB">
        <authorList>
            <consortium name="Ensembl"/>
        </authorList>
    </citation>
    <scope>IDENTIFICATION</scope>
</reference>
<dbReference type="InterPro" id="IPR036116">
    <property type="entry name" value="FN3_sf"/>
</dbReference>
<dbReference type="GO" id="GO:0031430">
    <property type="term" value="C:M band"/>
    <property type="evidence" value="ECO:0007669"/>
    <property type="project" value="TreeGrafter"/>
</dbReference>
<dbReference type="Pfam" id="PF00041">
    <property type="entry name" value="fn3"/>
    <property type="match status" value="4"/>
</dbReference>
<dbReference type="SMART" id="SM00408">
    <property type="entry name" value="IGc2"/>
    <property type="match status" value="3"/>
</dbReference>
<evidence type="ECO:0000313" key="11">
    <source>
        <dbReference type="Proteomes" id="UP000694395"/>
    </source>
</evidence>
<evidence type="ECO:0000256" key="1">
    <source>
        <dbReference type="ARBA" id="ARBA00004496"/>
    </source>
</evidence>
<dbReference type="FunFam" id="2.60.40.10:FF:000670">
    <property type="entry name" value="Myomesin 2"/>
    <property type="match status" value="1"/>
</dbReference>
<dbReference type="GO" id="GO:0005198">
    <property type="term" value="F:structural molecule activity"/>
    <property type="evidence" value="ECO:0007669"/>
    <property type="project" value="UniProtKB-ARBA"/>
</dbReference>
<dbReference type="FunFam" id="2.60.40.10:FF:000134">
    <property type="entry name" value="Myomesin 1"/>
    <property type="match status" value="1"/>
</dbReference>
<dbReference type="PANTHER" id="PTHR13817">
    <property type="entry name" value="TITIN"/>
    <property type="match status" value="1"/>
</dbReference>
<dbReference type="CDD" id="cd00063">
    <property type="entry name" value="FN3"/>
    <property type="match status" value="4"/>
</dbReference>
<evidence type="ECO:0000256" key="5">
    <source>
        <dbReference type="ARBA" id="ARBA00023179"/>
    </source>
</evidence>
<evidence type="ECO:0000256" key="3">
    <source>
        <dbReference type="ARBA" id="ARBA00022490"/>
    </source>
</evidence>
<dbReference type="InterPro" id="IPR036179">
    <property type="entry name" value="Ig-like_dom_sf"/>
</dbReference>
<feature type="compositionally biased region" description="Basic residues" evidence="7">
    <location>
        <begin position="9"/>
        <end position="27"/>
    </location>
</feature>
<feature type="domain" description="Ig-like" evidence="8">
    <location>
        <begin position="998"/>
        <end position="1084"/>
    </location>
</feature>
<dbReference type="FunFam" id="2.60.40.10:FF:000069">
    <property type="entry name" value="Alpha-protein kinase 3"/>
    <property type="match status" value="1"/>
</dbReference>
<dbReference type="SMART" id="SM00060">
    <property type="entry name" value="FN3"/>
    <property type="match status" value="4"/>
</dbReference>
<dbReference type="PRINTS" id="PR00014">
    <property type="entry name" value="FNTYPEIII"/>
</dbReference>
<evidence type="ECO:0000256" key="4">
    <source>
        <dbReference type="ARBA" id="ARBA00022737"/>
    </source>
</evidence>
<evidence type="ECO:0000256" key="7">
    <source>
        <dbReference type="SAM" id="MobiDB-lite"/>
    </source>
</evidence>
<reference evidence="10" key="1">
    <citation type="submission" date="2020-07" db="EMBL/GenBank/DDBJ databases">
        <title>A long reads based de novo assembly of the rainbow trout Arlee double haploid line genome.</title>
        <authorList>
            <person name="Gao G."/>
            <person name="Palti Y."/>
        </authorList>
    </citation>
    <scope>NUCLEOTIDE SEQUENCE [LARGE SCALE GENOMIC DNA]</scope>
</reference>
<keyword evidence="6" id="KW-0393">Immunoglobulin domain</keyword>
<dbReference type="FunFam" id="2.60.40.10:FF:000197">
    <property type="entry name" value="Myomesin 1"/>
    <property type="match status" value="1"/>
</dbReference>
<dbReference type="SUPFAM" id="SSF48726">
    <property type="entry name" value="Immunoglobulin"/>
    <property type="match status" value="6"/>
</dbReference>
<feature type="domain" description="Fibronectin type-III" evidence="9">
    <location>
        <begin position="482"/>
        <end position="575"/>
    </location>
</feature>
<dbReference type="GO" id="GO:0045214">
    <property type="term" value="P:sarcomere organization"/>
    <property type="evidence" value="ECO:0007669"/>
    <property type="project" value="TreeGrafter"/>
</dbReference>
<dbReference type="InterPro" id="IPR003961">
    <property type="entry name" value="FN3_dom"/>
</dbReference>
<dbReference type="PROSITE" id="PS50853">
    <property type="entry name" value="FN3"/>
    <property type="match status" value="4"/>
</dbReference>
<reference evidence="10" key="3">
    <citation type="submission" date="2025-09" db="UniProtKB">
        <authorList>
            <consortium name="Ensembl"/>
        </authorList>
    </citation>
    <scope>IDENTIFICATION</scope>
</reference>
<evidence type="ECO:0000259" key="9">
    <source>
        <dbReference type="PROSITE" id="PS50853"/>
    </source>
</evidence>
<name>A0A8C7Q8J2_ONCMY</name>
<dbReference type="FunFam" id="2.60.40.10:FF:002172">
    <property type="entry name" value="Myomesin 1a (skelemin)"/>
    <property type="match status" value="1"/>
</dbReference>
<dbReference type="PROSITE" id="PS50835">
    <property type="entry name" value="IG_LIKE"/>
    <property type="match status" value="3"/>
</dbReference>
<dbReference type="Pfam" id="PF07679">
    <property type="entry name" value="I-set"/>
    <property type="match status" value="3"/>
</dbReference>
<dbReference type="FunFam" id="2.60.40.10:FF:000222">
    <property type="entry name" value="Myomesin 1"/>
    <property type="match status" value="1"/>
</dbReference>
<feature type="region of interest" description="Disordered" evidence="7">
    <location>
        <begin position="1"/>
        <end position="42"/>
    </location>
</feature>
<dbReference type="PANTHER" id="PTHR13817:SF22">
    <property type="entry name" value="MYOMESIN-2"/>
    <property type="match status" value="1"/>
</dbReference>
<dbReference type="FunFam" id="2.60.40.10:FF:000124">
    <property type="entry name" value="Myomesin 1"/>
    <property type="match status" value="1"/>
</dbReference>
<dbReference type="FunFam" id="2.60.40.10:FF:000192">
    <property type="entry name" value="Myomesin 1"/>
    <property type="match status" value="1"/>
</dbReference>
<dbReference type="Gene3D" id="2.60.40.10">
    <property type="entry name" value="Immunoglobulins"/>
    <property type="match status" value="11"/>
</dbReference>
<feature type="domain" description="Fibronectin type-III" evidence="9">
    <location>
        <begin position="357"/>
        <end position="452"/>
    </location>
</feature>
<dbReference type="FunFam" id="2.60.40.10:FF:000233">
    <property type="entry name" value="Myomesin 1"/>
    <property type="match status" value="1"/>
</dbReference>
<dbReference type="InterPro" id="IPR003598">
    <property type="entry name" value="Ig_sub2"/>
</dbReference>
<dbReference type="GeneTree" id="ENSGT00940000157057"/>
<keyword evidence="5" id="KW-0514">Muscle protein</keyword>
<keyword evidence="11" id="KW-1185">Reference proteome</keyword>
<dbReference type="Ensembl" id="ENSOMYT00000036345.2">
    <property type="protein sequence ID" value="ENSOMYP00000033324.2"/>
    <property type="gene ID" value="ENSOMYG00000012269.2"/>
</dbReference>
<feature type="domain" description="Ig-like" evidence="8">
    <location>
        <begin position="1226"/>
        <end position="1302"/>
    </location>
</feature>
<dbReference type="InterPro" id="IPR013783">
    <property type="entry name" value="Ig-like_fold"/>
</dbReference>
<keyword evidence="2" id="KW-0787">Thick filament</keyword>
<dbReference type="CDD" id="cd20951">
    <property type="entry name" value="IgI_titin_I1-like"/>
    <property type="match status" value="1"/>
</dbReference>